<dbReference type="EMBL" id="VZOL01001235">
    <property type="protein sequence ID" value="KAB0636463.1"/>
    <property type="molecule type" value="Genomic_DNA"/>
</dbReference>
<keyword evidence="2" id="KW-1133">Transmembrane helix</keyword>
<dbReference type="AlphaFoldDB" id="A0A6L3MU67"/>
<evidence type="ECO:0000313" key="3">
    <source>
        <dbReference type="EMBL" id="KAB0636463.1"/>
    </source>
</evidence>
<proteinExistence type="predicted"/>
<sequence length="94" mass="10463">MTSTRPAGLARRHARAAPMRRDMDPFPARHVGRTLGLTPVFFRICPTFTHELLMIYFFVIWLDRQPGGGLRSGAAADGTGQQRQTNQCAESTAF</sequence>
<protein>
    <submittedName>
        <fullName evidence="3">Uncharacterized protein</fullName>
    </submittedName>
</protein>
<name>A0A6L3MU67_9BURK</name>
<keyword evidence="2" id="KW-0812">Transmembrane</keyword>
<keyword evidence="2" id="KW-0472">Membrane</keyword>
<organism evidence="3 4">
    <name type="scientific">Burkholderia territorii</name>
    <dbReference type="NCBI Taxonomy" id="1503055"/>
    <lineage>
        <taxon>Bacteria</taxon>
        <taxon>Pseudomonadati</taxon>
        <taxon>Pseudomonadota</taxon>
        <taxon>Betaproteobacteria</taxon>
        <taxon>Burkholderiales</taxon>
        <taxon>Burkholderiaceae</taxon>
        <taxon>Burkholderia</taxon>
        <taxon>Burkholderia cepacia complex</taxon>
    </lineage>
</organism>
<evidence type="ECO:0000256" key="2">
    <source>
        <dbReference type="SAM" id="Phobius"/>
    </source>
</evidence>
<evidence type="ECO:0000313" key="4">
    <source>
        <dbReference type="Proteomes" id="UP000473571"/>
    </source>
</evidence>
<feature type="transmembrane region" description="Helical" evidence="2">
    <location>
        <begin position="40"/>
        <end position="62"/>
    </location>
</feature>
<evidence type="ECO:0000256" key="1">
    <source>
        <dbReference type="SAM" id="MobiDB-lite"/>
    </source>
</evidence>
<comment type="caution">
    <text evidence="3">The sequence shown here is derived from an EMBL/GenBank/DDBJ whole genome shotgun (WGS) entry which is preliminary data.</text>
</comment>
<reference evidence="3 4" key="1">
    <citation type="submission" date="2019-09" db="EMBL/GenBank/DDBJ databases">
        <title>Draft genome sequences of 48 bacterial type strains from the CCUG.</title>
        <authorList>
            <person name="Tunovic T."/>
            <person name="Pineiro-Iglesias B."/>
            <person name="Unosson C."/>
            <person name="Inganas E."/>
            <person name="Ohlen M."/>
            <person name="Cardew S."/>
            <person name="Jensie-Markopoulos S."/>
            <person name="Salva-Serra F."/>
            <person name="Jaen-Luchoro D."/>
            <person name="Karlsson R."/>
            <person name="Svensson-Stadler L."/>
            <person name="Chun J."/>
            <person name="Moore E."/>
        </authorList>
    </citation>
    <scope>NUCLEOTIDE SEQUENCE [LARGE SCALE GENOMIC DNA]</scope>
    <source>
        <strain evidence="3 4">CCUG 65687</strain>
    </source>
</reference>
<accession>A0A6L3MU67</accession>
<feature type="compositionally biased region" description="Polar residues" evidence="1">
    <location>
        <begin position="79"/>
        <end position="94"/>
    </location>
</feature>
<feature type="region of interest" description="Disordered" evidence="1">
    <location>
        <begin position="70"/>
        <end position="94"/>
    </location>
</feature>
<gene>
    <name evidence="3" type="ORF">F7R13_34690</name>
</gene>
<feature type="region of interest" description="Disordered" evidence="1">
    <location>
        <begin position="1"/>
        <end position="25"/>
    </location>
</feature>
<dbReference type="Proteomes" id="UP000473571">
    <property type="component" value="Unassembled WGS sequence"/>
</dbReference>